<dbReference type="Proteomes" id="UP000216147">
    <property type="component" value="Unassembled WGS sequence"/>
</dbReference>
<dbReference type="InterPro" id="IPR051161">
    <property type="entry name" value="Mannose-6P_isomerase_type2"/>
</dbReference>
<evidence type="ECO:0000256" key="1">
    <source>
        <dbReference type="ARBA" id="ARBA00008558"/>
    </source>
</evidence>
<evidence type="ECO:0000313" key="5">
    <source>
        <dbReference type="EMBL" id="OYX56335.1"/>
    </source>
</evidence>
<feature type="domain" description="MannoseP isomerase/GMP-like beta-helix" evidence="4">
    <location>
        <begin position="281"/>
        <end position="335"/>
    </location>
</feature>
<dbReference type="Gene3D" id="3.90.550.10">
    <property type="entry name" value="Spore Coat Polysaccharide Biosynthesis Protein SpsA, Chain A"/>
    <property type="match status" value="1"/>
</dbReference>
<dbReference type="SUPFAM" id="SSF53448">
    <property type="entry name" value="Nucleotide-diphospho-sugar transferases"/>
    <property type="match status" value="1"/>
</dbReference>
<dbReference type="GO" id="GO:0004475">
    <property type="term" value="F:mannose-1-phosphate guanylyltransferase (GTP) activity"/>
    <property type="evidence" value="ECO:0007669"/>
    <property type="project" value="InterPro"/>
</dbReference>
<dbReference type="Pfam" id="PF07221">
    <property type="entry name" value="GlcNAc_2-epim"/>
    <property type="match status" value="1"/>
</dbReference>
<dbReference type="Pfam" id="PF22640">
    <property type="entry name" value="ManC_GMP_beta-helix"/>
    <property type="match status" value="1"/>
</dbReference>
<dbReference type="EMBL" id="NCEQ01000008">
    <property type="protein sequence ID" value="OYX56335.1"/>
    <property type="molecule type" value="Genomic_DNA"/>
</dbReference>
<dbReference type="GO" id="GO:0005975">
    <property type="term" value="P:carbohydrate metabolic process"/>
    <property type="evidence" value="ECO:0007669"/>
    <property type="project" value="InterPro"/>
</dbReference>
<feature type="domain" description="Nucleotidyl transferase" evidence="3">
    <location>
        <begin position="5"/>
        <end position="273"/>
    </location>
</feature>
<proteinExistence type="inferred from homology"/>
<dbReference type="InterPro" id="IPR012341">
    <property type="entry name" value="6hp_glycosidase-like_sf"/>
</dbReference>
<dbReference type="AlphaFoldDB" id="A0A258HH45"/>
<keyword evidence="5" id="KW-0548">Nucleotidyltransferase</keyword>
<dbReference type="GO" id="GO:0016853">
    <property type="term" value="F:isomerase activity"/>
    <property type="evidence" value="ECO:0007669"/>
    <property type="project" value="UniProtKB-KW"/>
</dbReference>
<dbReference type="SUPFAM" id="SSF159283">
    <property type="entry name" value="Guanosine diphospho-D-mannose pyrophosphorylase/mannose-6-phosphate isomerase linker domain"/>
    <property type="match status" value="1"/>
</dbReference>
<comment type="similarity">
    <text evidence="1">Belongs to the N-acylglucosamine 2-epimerase family.</text>
</comment>
<evidence type="ECO:0000313" key="6">
    <source>
        <dbReference type="Proteomes" id="UP000216147"/>
    </source>
</evidence>
<evidence type="ECO:0000259" key="3">
    <source>
        <dbReference type="Pfam" id="PF00483"/>
    </source>
</evidence>
<dbReference type="InterPro" id="IPR005835">
    <property type="entry name" value="NTP_transferase_dom"/>
</dbReference>
<dbReference type="InterPro" id="IPR049577">
    <property type="entry name" value="GMPP_N"/>
</dbReference>
<evidence type="ECO:0000259" key="4">
    <source>
        <dbReference type="Pfam" id="PF22640"/>
    </source>
</evidence>
<dbReference type="PANTHER" id="PTHR46390">
    <property type="entry name" value="MANNOSE-1-PHOSPHATE GUANYLYLTRANSFERASE"/>
    <property type="match status" value="1"/>
</dbReference>
<dbReference type="InterPro" id="IPR010819">
    <property type="entry name" value="AGE/CE"/>
</dbReference>
<gene>
    <name evidence="5" type="ORF">B7Y86_10345</name>
</gene>
<protein>
    <submittedName>
        <fullName evidence="5">Mannose-1-phosphate guanylyltransferase</fullName>
    </submittedName>
</protein>
<accession>A0A258HH45</accession>
<dbReference type="InterPro" id="IPR008928">
    <property type="entry name" value="6-hairpin_glycosidase_sf"/>
</dbReference>
<evidence type="ECO:0000256" key="2">
    <source>
        <dbReference type="ARBA" id="ARBA00023235"/>
    </source>
</evidence>
<keyword evidence="5" id="KW-0808">Transferase</keyword>
<reference evidence="5 6" key="1">
    <citation type="submission" date="2017-03" db="EMBL/GenBank/DDBJ databases">
        <title>Lifting the veil on microbial sulfur biogeochemistry in mining wastewaters.</title>
        <authorList>
            <person name="Kantor R.S."/>
            <person name="Colenbrander Nelson T."/>
            <person name="Marshall S."/>
            <person name="Bennett D."/>
            <person name="Apte S."/>
            <person name="Camacho D."/>
            <person name="Thomas B.C."/>
            <person name="Warren L.A."/>
            <person name="Banfield J.F."/>
        </authorList>
    </citation>
    <scope>NUCLEOTIDE SEQUENCE [LARGE SCALE GENOMIC DNA]</scope>
    <source>
        <strain evidence="5">32-68-21</strain>
    </source>
</reference>
<comment type="caution">
    <text evidence="5">The sequence shown here is derived from an EMBL/GenBank/DDBJ whole genome shotgun (WGS) entry which is preliminary data.</text>
</comment>
<organism evidence="5 6">
    <name type="scientific">Brevundimonas subvibrioides</name>
    <dbReference type="NCBI Taxonomy" id="74313"/>
    <lineage>
        <taxon>Bacteria</taxon>
        <taxon>Pseudomonadati</taxon>
        <taxon>Pseudomonadota</taxon>
        <taxon>Alphaproteobacteria</taxon>
        <taxon>Caulobacterales</taxon>
        <taxon>Caulobacteraceae</taxon>
        <taxon>Brevundimonas</taxon>
    </lineage>
</organism>
<name>A0A258HH45_9CAUL</name>
<dbReference type="PANTHER" id="PTHR46390:SF1">
    <property type="entry name" value="MANNOSE-1-PHOSPHATE GUANYLYLTRANSFERASE"/>
    <property type="match status" value="1"/>
</dbReference>
<dbReference type="Gene3D" id="1.50.10.10">
    <property type="match status" value="1"/>
</dbReference>
<dbReference type="SUPFAM" id="SSF48208">
    <property type="entry name" value="Six-hairpin glycosidases"/>
    <property type="match status" value="1"/>
</dbReference>
<dbReference type="GO" id="GO:0009298">
    <property type="term" value="P:GDP-mannose biosynthetic process"/>
    <property type="evidence" value="ECO:0007669"/>
    <property type="project" value="TreeGrafter"/>
</dbReference>
<dbReference type="InterPro" id="IPR054566">
    <property type="entry name" value="ManC/GMP-like_b-helix"/>
</dbReference>
<dbReference type="InterPro" id="IPR029044">
    <property type="entry name" value="Nucleotide-diphossugar_trans"/>
</dbReference>
<keyword evidence="2" id="KW-0413">Isomerase</keyword>
<dbReference type="Pfam" id="PF00483">
    <property type="entry name" value="NTP_transferase"/>
    <property type="match status" value="1"/>
</dbReference>
<sequence length="737" mass="79007">MALYPVIMCGGAGTRLWPASRPSRPKQFIPLAGNRSLFQETVVRVAPLAGDEGRLIVVGGVRHRDWIVDQLSALEIEAQVLLEPEARDSAAAMAAAAAWAARHDPEAIIAFVASDHHIPDHEAFRQAVTAAAAGAAEGRIVTLGVMPSEPSQAYGYIKPSGRGLSAVDSFVEKPGRTQAQTYIDAGYLWNSGNFIVSAAALIDELAAHAPAVIDAARSALPEEGSGAVQTLGSAFAASPKISIDYAVMEKTARASVLEVDFAWSDLGAWDSIAASGEGDTGQHIFEDADGCLVRAPDGILVAALGVRNLAIVVEEDAVLVCDLSQSQGVKKVVERIKATSPRHLDFTTAPPEGLAEGAIRFADWMRLKALPVWSTLGQATNGGFAEVLSLEGRALTLPRRARVQARQIFVYANAGMNGWQGPWRGIVERGLQRLYSDYVRPDGLCRTTLTPEGAPLDETPYLYDQAFVLFALSAAKSAGIDDPTLEDRAIRLRDALLAAGPATGGLIEAGEQPYQSNAHMHLLEACLGWEAAGGDAGWTALADRVVDLALTRFIDPNGGFLREYFGADWAPAAGEDGRLVEPGHQFEWAWLLARVGRARDRADLTRAAQRLYAAGRRGVSERPMIAIDALNDDGSVRSHRARLWPQTEWLKASLILAETATDGERQRLMDDAATALRALWLYLTPDGLWRDKRLPRGGFIDEPAPASSLYHIAAAFGQLAETGRVEGLRGMSDIGLG</sequence>
<dbReference type="CDD" id="cd02509">
    <property type="entry name" value="GDP-M1P_Guanylyltransferase"/>
    <property type="match status" value="1"/>
</dbReference>